<dbReference type="Proteomes" id="UP000186601">
    <property type="component" value="Unassembled WGS sequence"/>
</dbReference>
<dbReference type="AlphaFoldDB" id="A0A2R6S3P4"/>
<dbReference type="EMBL" id="MLYV02000094">
    <property type="protein sequence ID" value="PSS36896.1"/>
    <property type="molecule type" value="Genomic_DNA"/>
</dbReference>
<proteinExistence type="predicted"/>
<feature type="region of interest" description="Disordered" evidence="1">
    <location>
        <begin position="19"/>
        <end position="45"/>
    </location>
</feature>
<sequence>MEGCVISTADRRRLYALEGTHGEASIQEGQSDDEQENGKHHRPDVSAVCYTPDIREERKKERGRLPAASEMQYTGKMGLFQHPA</sequence>
<protein>
    <submittedName>
        <fullName evidence="2">Uncharacterized protein</fullName>
    </submittedName>
</protein>
<comment type="caution">
    <text evidence="2">The sequence shown here is derived from an EMBL/GenBank/DDBJ whole genome shotgun (WGS) entry which is preliminary data.</text>
</comment>
<gene>
    <name evidence="2" type="ORF">PHLCEN_2v1255</name>
</gene>
<evidence type="ECO:0000313" key="2">
    <source>
        <dbReference type="EMBL" id="PSS36896.1"/>
    </source>
</evidence>
<organism evidence="2 3">
    <name type="scientific">Hermanssonia centrifuga</name>
    <dbReference type="NCBI Taxonomy" id="98765"/>
    <lineage>
        <taxon>Eukaryota</taxon>
        <taxon>Fungi</taxon>
        <taxon>Dikarya</taxon>
        <taxon>Basidiomycota</taxon>
        <taxon>Agaricomycotina</taxon>
        <taxon>Agaricomycetes</taxon>
        <taxon>Polyporales</taxon>
        <taxon>Meruliaceae</taxon>
        <taxon>Hermanssonia</taxon>
    </lineage>
</organism>
<evidence type="ECO:0000256" key="1">
    <source>
        <dbReference type="SAM" id="MobiDB-lite"/>
    </source>
</evidence>
<keyword evidence="3" id="KW-1185">Reference proteome</keyword>
<reference evidence="2 3" key="1">
    <citation type="submission" date="2018-02" db="EMBL/GenBank/DDBJ databases">
        <title>Genome sequence of the basidiomycete white-rot fungus Phlebia centrifuga.</title>
        <authorList>
            <person name="Granchi Z."/>
            <person name="Peng M."/>
            <person name="de Vries R.P."/>
            <person name="Hilden K."/>
            <person name="Makela M.R."/>
            <person name="Grigoriev I."/>
            <person name="Riley R."/>
        </authorList>
    </citation>
    <scope>NUCLEOTIDE SEQUENCE [LARGE SCALE GENOMIC DNA]</scope>
    <source>
        <strain evidence="2 3">FBCC195</strain>
    </source>
</reference>
<accession>A0A2R6S3P4</accession>
<name>A0A2R6S3P4_9APHY</name>
<evidence type="ECO:0000313" key="3">
    <source>
        <dbReference type="Proteomes" id="UP000186601"/>
    </source>
</evidence>